<protein>
    <recommendedName>
        <fullName evidence="1">DUF6089 domain-containing protein</fullName>
    </recommendedName>
</protein>
<dbReference type="AlphaFoldDB" id="A0A369IFG4"/>
<dbReference type="EMBL" id="QPIW01000002">
    <property type="protein sequence ID" value="RDB07067.1"/>
    <property type="molecule type" value="Genomic_DNA"/>
</dbReference>
<dbReference type="RefSeq" id="WP_114459656.1">
    <property type="nucleotide sequence ID" value="NZ_QPIW01000002.1"/>
</dbReference>
<feature type="domain" description="DUF6089" evidence="1">
    <location>
        <begin position="17"/>
        <end position="220"/>
    </location>
</feature>
<dbReference type="OrthoDB" id="654178at2"/>
<dbReference type="SUPFAM" id="SSF56925">
    <property type="entry name" value="OMPA-like"/>
    <property type="match status" value="1"/>
</dbReference>
<organism evidence="2 3">
    <name type="scientific">Runella aurantiaca</name>
    <dbReference type="NCBI Taxonomy" id="2282308"/>
    <lineage>
        <taxon>Bacteria</taxon>
        <taxon>Pseudomonadati</taxon>
        <taxon>Bacteroidota</taxon>
        <taxon>Cytophagia</taxon>
        <taxon>Cytophagales</taxon>
        <taxon>Spirosomataceae</taxon>
        <taxon>Runella</taxon>
    </lineage>
</organism>
<comment type="caution">
    <text evidence="2">The sequence shown here is derived from an EMBL/GenBank/DDBJ whole genome shotgun (WGS) entry which is preliminary data.</text>
</comment>
<evidence type="ECO:0000313" key="2">
    <source>
        <dbReference type="EMBL" id="RDB07067.1"/>
    </source>
</evidence>
<dbReference type="Gene3D" id="2.40.160.20">
    <property type="match status" value="1"/>
</dbReference>
<dbReference type="InterPro" id="IPR045743">
    <property type="entry name" value="DUF6089"/>
</dbReference>
<reference evidence="2 3" key="1">
    <citation type="submission" date="2018-07" db="EMBL/GenBank/DDBJ databases">
        <title>Genome analysis of Runella aurantiaca.</title>
        <authorList>
            <person name="Yang X."/>
        </authorList>
    </citation>
    <scope>NUCLEOTIDE SEQUENCE [LARGE SCALE GENOMIC DNA]</scope>
    <source>
        <strain evidence="2 3">YX9</strain>
    </source>
</reference>
<evidence type="ECO:0000313" key="3">
    <source>
        <dbReference type="Proteomes" id="UP000253141"/>
    </source>
</evidence>
<name>A0A369IFG4_9BACT</name>
<gene>
    <name evidence="2" type="ORF">DVG78_03310</name>
</gene>
<dbReference type="Pfam" id="PF19573">
    <property type="entry name" value="DUF6089"/>
    <property type="match status" value="1"/>
</dbReference>
<proteinExistence type="predicted"/>
<evidence type="ECO:0000259" key="1">
    <source>
        <dbReference type="Pfam" id="PF19573"/>
    </source>
</evidence>
<dbReference type="InterPro" id="IPR011250">
    <property type="entry name" value="OMP/PagP_B-barrel"/>
</dbReference>
<dbReference type="Proteomes" id="UP000253141">
    <property type="component" value="Unassembled WGS sequence"/>
</dbReference>
<sequence length="230" mass="25884">MSNKNSYLLIGFLVGAFCLQVNAQRINIGAGLGGLNYKGDLSPAFNPRNYLPAGHALFRYNLSPSVSLRAGGMFGLVGAKDSRSSDPLNQARNASFRSSILEGSLITEYNFLNYSQKRKAKNWTPYLFGGLGFYKFNPRNKTADYKTTQMNIPFGAGVKWEFKRPWSLEFEFGTRKLFTDYLDDLGDNVPITQKIQLGNPTTKDMYYYTSITLSYTFYSIICPPGFSTDY</sequence>
<accession>A0A369IFG4</accession>
<keyword evidence="3" id="KW-1185">Reference proteome</keyword>